<proteinExistence type="inferred from homology"/>
<evidence type="ECO:0000313" key="8">
    <source>
        <dbReference type="Proteomes" id="UP000270471"/>
    </source>
</evidence>
<dbReference type="EC" id="6.3.2.2" evidence="5"/>
<dbReference type="GO" id="GO:0042398">
    <property type="term" value="P:modified amino acid biosynthetic process"/>
    <property type="evidence" value="ECO:0007669"/>
    <property type="project" value="InterPro"/>
</dbReference>
<sequence>MVLGPGGDQRLTPAFPDSREPSPPRVALSHHCTPHSTPHGADRAVCRRWGGRVDSSGPGDLRETVTLGVEEEFLLLDRKAYRPVGRGSQVLEAGRKRLTAGQLVPEISEAMIETVSGVCGTAAQLRGELGRLRGAAARAAGERDCLLLPSGTSPIGRTGPGGADDPPETPPLREHPRYLRIRQRFGPLVRDQGVCSCHVHVGVPDLATAVAVVNHLRPWLPLLLALTANSPYWNGADTGYASWRTMLWRGWPTAGPPPVLRSAQHYEELVRTLVASGAALDPAMVYWYARPSRHVPTVEVRVADVLPTVGETVAYALVVWAVVVRARAAVRAGVLPPLVEQDVLVGACWQAAREGVTGDLLDLISGAAPAATPVVRQIETARRLLWPHLPDAGDRASVNAWLDRLAAEGGPADRQRALHRSTGRLDGLVEHIALPDPVAAPGPARASSARSGLLASEPEETA</sequence>
<dbReference type="HAMAP" id="MF_01609">
    <property type="entry name" value="Glu_cys_ligase_2"/>
    <property type="match status" value="1"/>
</dbReference>
<dbReference type="NCBIfam" id="TIGR02050">
    <property type="entry name" value="gshA_cyan_rel"/>
    <property type="match status" value="1"/>
</dbReference>
<evidence type="ECO:0000256" key="2">
    <source>
        <dbReference type="ARBA" id="ARBA00022741"/>
    </source>
</evidence>
<evidence type="ECO:0000256" key="6">
    <source>
        <dbReference type="SAM" id="MobiDB-lite"/>
    </source>
</evidence>
<feature type="region of interest" description="Disordered" evidence="6">
    <location>
        <begin position="1"/>
        <end position="42"/>
    </location>
</feature>
<dbReference type="GO" id="GO:0005524">
    <property type="term" value="F:ATP binding"/>
    <property type="evidence" value="ECO:0007669"/>
    <property type="project" value="UniProtKB-KW"/>
</dbReference>
<dbReference type="NCBIfam" id="NF010041">
    <property type="entry name" value="PRK13517.1-1"/>
    <property type="match status" value="1"/>
</dbReference>
<dbReference type="AlphaFoldDB" id="A0A3M0IAI6"/>
<dbReference type="PANTHER" id="PTHR36510">
    <property type="entry name" value="GLUTAMATE--CYSTEINE LIGASE 2-RELATED"/>
    <property type="match status" value="1"/>
</dbReference>
<accession>A0A3M0IAI6</accession>
<dbReference type="InterPro" id="IPR011793">
    <property type="entry name" value="YbdK"/>
</dbReference>
<dbReference type="InterPro" id="IPR050141">
    <property type="entry name" value="GCL_type2/YbdK_subfam"/>
</dbReference>
<feature type="region of interest" description="Disordered" evidence="6">
    <location>
        <begin position="150"/>
        <end position="174"/>
    </location>
</feature>
<dbReference type="PANTHER" id="PTHR36510:SF1">
    <property type="entry name" value="GLUTAMATE--CYSTEINE LIGASE 2-RELATED"/>
    <property type="match status" value="1"/>
</dbReference>
<keyword evidence="2 5" id="KW-0547">Nucleotide-binding</keyword>
<organism evidence="7 8">
    <name type="scientific">Streptomyces shenzhenensis</name>
    <dbReference type="NCBI Taxonomy" id="943815"/>
    <lineage>
        <taxon>Bacteria</taxon>
        <taxon>Bacillati</taxon>
        <taxon>Actinomycetota</taxon>
        <taxon>Actinomycetes</taxon>
        <taxon>Kitasatosporales</taxon>
        <taxon>Streptomycetaceae</taxon>
        <taxon>Streptomyces</taxon>
    </lineage>
</organism>
<feature type="compositionally biased region" description="Low complexity" evidence="6">
    <location>
        <begin position="439"/>
        <end position="456"/>
    </location>
</feature>
<keyword evidence="1 5" id="KW-0436">Ligase</keyword>
<dbReference type="Pfam" id="PF04107">
    <property type="entry name" value="GCS2"/>
    <property type="match status" value="1"/>
</dbReference>
<comment type="caution">
    <text evidence="7">The sequence shown here is derived from an EMBL/GenBank/DDBJ whole genome shotgun (WGS) entry which is preliminary data.</text>
</comment>
<keyword evidence="8" id="KW-1185">Reference proteome</keyword>
<gene>
    <name evidence="7" type="ORF">CTZ28_13875</name>
</gene>
<dbReference type="EMBL" id="PENI01000007">
    <property type="protein sequence ID" value="RMB85412.1"/>
    <property type="molecule type" value="Genomic_DNA"/>
</dbReference>
<keyword evidence="3 5" id="KW-0067">ATP-binding</keyword>
<reference evidence="7 8" key="1">
    <citation type="submission" date="2017-11" db="EMBL/GenBank/DDBJ databases">
        <title>Draft genome of actinobacteria isolated from guarana (Paullinia cupana (Mart.) Ducke.</title>
        <authorList>
            <person name="Siqueira K.A."/>
            <person name="Liotti R.G."/>
            <person name="Mendes T.A.O."/>
            <person name="Soares M.A."/>
        </authorList>
    </citation>
    <scope>NUCLEOTIDE SEQUENCE [LARGE SCALE GENOMIC DNA]</scope>
    <source>
        <strain evidence="7 8">193</strain>
    </source>
</reference>
<evidence type="ECO:0000256" key="1">
    <source>
        <dbReference type="ARBA" id="ARBA00022598"/>
    </source>
</evidence>
<name>A0A3M0IAI6_9ACTN</name>
<evidence type="ECO:0000256" key="5">
    <source>
        <dbReference type="HAMAP-Rule" id="MF_01609"/>
    </source>
</evidence>
<dbReference type="Gene3D" id="3.30.590.20">
    <property type="match status" value="1"/>
</dbReference>
<comment type="similarity">
    <text evidence="5">Belongs to the glutamate--cysteine ligase type 2 family. YbdK subfamily.</text>
</comment>
<dbReference type="SUPFAM" id="SSF55931">
    <property type="entry name" value="Glutamine synthetase/guanido kinase"/>
    <property type="match status" value="1"/>
</dbReference>
<dbReference type="InterPro" id="IPR014746">
    <property type="entry name" value="Gln_synth/guanido_kin_cat_dom"/>
</dbReference>
<feature type="region of interest" description="Disordered" evidence="6">
    <location>
        <begin position="436"/>
        <end position="462"/>
    </location>
</feature>
<evidence type="ECO:0000313" key="7">
    <source>
        <dbReference type="EMBL" id="RMB85412.1"/>
    </source>
</evidence>
<dbReference type="InterPro" id="IPR006336">
    <property type="entry name" value="GCS2"/>
</dbReference>
<protein>
    <recommendedName>
        <fullName evidence="5">Putative glutamate--cysteine ligase 2</fullName>
        <ecNumber evidence="5">6.3.2.2</ecNumber>
    </recommendedName>
    <alternativeName>
        <fullName evidence="5">Gamma-glutamylcysteine synthetase 2</fullName>
        <shortName evidence="5">GCS 2</shortName>
        <shortName evidence="5">Gamma-GCS 2</shortName>
    </alternativeName>
</protein>
<comment type="function">
    <text evidence="5">ATP-dependent carboxylate-amine ligase which exhibits weak glutamate--cysteine ligase activity.</text>
</comment>
<dbReference type="Proteomes" id="UP000270471">
    <property type="component" value="Unassembled WGS sequence"/>
</dbReference>
<evidence type="ECO:0000256" key="3">
    <source>
        <dbReference type="ARBA" id="ARBA00022840"/>
    </source>
</evidence>
<evidence type="ECO:0000256" key="4">
    <source>
        <dbReference type="ARBA" id="ARBA00048819"/>
    </source>
</evidence>
<comment type="catalytic activity">
    <reaction evidence="4 5">
        <text>L-cysteine + L-glutamate + ATP = gamma-L-glutamyl-L-cysteine + ADP + phosphate + H(+)</text>
        <dbReference type="Rhea" id="RHEA:13285"/>
        <dbReference type="ChEBI" id="CHEBI:15378"/>
        <dbReference type="ChEBI" id="CHEBI:29985"/>
        <dbReference type="ChEBI" id="CHEBI:30616"/>
        <dbReference type="ChEBI" id="CHEBI:35235"/>
        <dbReference type="ChEBI" id="CHEBI:43474"/>
        <dbReference type="ChEBI" id="CHEBI:58173"/>
        <dbReference type="ChEBI" id="CHEBI:456216"/>
        <dbReference type="EC" id="6.3.2.2"/>
    </reaction>
</comment>
<dbReference type="GO" id="GO:0004357">
    <property type="term" value="F:glutamate-cysteine ligase activity"/>
    <property type="evidence" value="ECO:0007669"/>
    <property type="project" value="UniProtKB-EC"/>
</dbReference>